<name>A0A3G2JIM2_9ACTN</name>
<dbReference type="KEGG" id="sdd:D9753_11335"/>
<feature type="active site" evidence="5">
    <location>
        <position position="247"/>
    </location>
</feature>
<reference evidence="8 9" key="1">
    <citation type="submission" date="2018-10" db="EMBL/GenBank/DDBJ databases">
        <title>The genome of Streptomyces dangxiongensis Z022.</title>
        <authorList>
            <person name="Zhang B."/>
        </authorList>
    </citation>
    <scope>NUCLEOTIDE SEQUENCE [LARGE SCALE GENOMIC DNA]</scope>
    <source>
        <strain evidence="8 9">Z022</strain>
    </source>
</reference>
<dbReference type="Proteomes" id="UP000268329">
    <property type="component" value="Chromosome"/>
</dbReference>
<sequence length="475" mass="48869">MDSLPLGSVYLNGRWTAPETRETLPVENPATETEIGRVPACGAADVRRAVAAAGAAGAGWAATDPAARAGVLLALRDALAEHHEDMARLITREMGSPLTFSRRVQAGLPLKVLEGFAEALTADPGEERVGHSLVVREPAGVVGAITPWNYPLHQVIAKVGAALAAGCTVVLKPSELAPLSAYFLTTLIDGLGLPPGVFNLVPGRGTEAGRALAADAGVDVVSFTGSLRAGREVGSVAGGGVKRVCLELGGKSATVVLPDADLATAVTDGVRSALHNAGQTCSARSRLLVPRSRTDEAVDVVRSVLAGYVPGDPADPGCRLGPLVSRAQRDRVLEHVRAAEAGGARRVAGSPQDEVPARGHYVAAGAWTGVPADAPLAQEEVFGPVLVVLPFDDEADAVRLANSTPYGLAATVWSADPDRATAVARRLRAGQVDINDAAFNPAAPFGGYGMSGVGRELGAHGIREFQDTKSLQLPA</sequence>
<dbReference type="InterPro" id="IPR015590">
    <property type="entry name" value="Aldehyde_DH_dom"/>
</dbReference>
<evidence type="ECO:0000313" key="9">
    <source>
        <dbReference type="Proteomes" id="UP000268329"/>
    </source>
</evidence>
<evidence type="ECO:0000313" key="8">
    <source>
        <dbReference type="EMBL" id="AYN39407.1"/>
    </source>
</evidence>
<dbReference type="PROSITE" id="PS00687">
    <property type="entry name" value="ALDEHYDE_DEHYDR_GLU"/>
    <property type="match status" value="1"/>
</dbReference>
<comment type="similarity">
    <text evidence="1 6">Belongs to the aldehyde dehydrogenase family.</text>
</comment>
<dbReference type="Gene3D" id="3.40.309.10">
    <property type="entry name" value="Aldehyde Dehydrogenase, Chain A, domain 2"/>
    <property type="match status" value="1"/>
</dbReference>
<dbReference type="PROSITE" id="PS00070">
    <property type="entry name" value="ALDEHYDE_DEHYDR_CYS"/>
    <property type="match status" value="1"/>
</dbReference>
<dbReference type="CDD" id="cd07138">
    <property type="entry name" value="ALDH_CddD_SSP0762"/>
    <property type="match status" value="1"/>
</dbReference>
<dbReference type="GO" id="GO:0004029">
    <property type="term" value="F:aldehyde dehydrogenase (NAD+) activity"/>
    <property type="evidence" value="ECO:0007669"/>
    <property type="project" value="UniProtKB-EC"/>
</dbReference>
<evidence type="ECO:0000256" key="3">
    <source>
        <dbReference type="ARBA" id="ARBA00024226"/>
    </source>
</evidence>
<protein>
    <recommendedName>
        <fullName evidence="3">aldehyde dehydrogenase (NAD(+))</fullName>
        <ecNumber evidence="3">1.2.1.3</ecNumber>
    </recommendedName>
</protein>
<proteinExistence type="inferred from homology"/>
<dbReference type="AlphaFoldDB" id="A0A3G2JIM2"/>
<dbReference type="InterPro" id="IPR029510">
    <property type="entry name" value="Ald_DH_CS_GLU"/>
</dbReference>
<keyword evidence="2 6" id="KW-0560">Oxidoreductase</keyword>
<evidence type="ECO:0000256" key="5">
    <source>
        <dbReference type="PROSITE-ProRule" id="PRU10007"/>
    </source>
</evidence>
<dbReference type="InterPro" id="IPR016160">
    <property type="entry name" value="Ald_DH_CS_CYS"/>
</dbReference>
<gene>
    <name evidence="8" type="ORF">D9753_11335</name>
</gene>
<dbReference type="FunFam" id="3.40.605.10:FF:000007">
    <property type="entry name" value="NAD/NADP-dependent betaine aldehyde dehydrogenase"/>
    <property type="match status" value="1"/>
</dbReference>
<dbReference type="EC" id="1.2.1.3" evidence="3"/>
<dbReference type="InterPro" id="IPR016162">
    <property type="entry name" value="Ald_DH_N"/>
</dbReference>
<evidence type="ECO:0000259" key="7">
    <source>
        <dbReference type="Pfam" id="PF00171"/>
    </source>
</evidence>
<comment type="catalytic activity">
    <reaction evidence="4">
        <text>an aldehyde + NAD(+) + H2O = a carboxylate + NADH + 2 H(+)</text>
        <dbReference type="Rhea" id="RHEA:16185"/>
        <dbReference type="ChEBI" id="CHEBI:15377"/>
        <dbReference type="ChEBI" id="CHEBI:15378"/>
        <dbReference type="ChEBI" id="CHEBI:17478"/>
        <dbReference type="ChEBI" id="CHEBI:29067"/>
        <dbReference type="ChEBI" id="CHEBI:57540"/>
        <dbReference type="ChEBI" id="CHEBI:57945"/>
        <dbReference type="EC" id="1.2.1.3"/>
    </reaction>
</comment>
<dbReference type="Pfam" id="PF00171">
    <property type="entry name" value="Aldedh"/>
    <property type="match status" value="1"/>
</dbReference>
<dbReference type="Gene3D" id="3.40.605.10">
    <property type="entry name" value="Aldehyde Dehydrogenase, Chain A, domain 1"/>
    <property type="match status" value="1"/>
</dbReference>
<feature type="domain" description="Aldehyde dehydrogenase" evidence="7">
    <location>
        <begin position="15"/>
        <end position="470"/>
    </location>
</feature>
<evidence type="ECO:0000256" key="2">
    <source>
        <dbReference type="ARBA" id="ARBA00023002"/>
    </source>
</evidence>
<dbReference type="SUPFAM" id="SSF53720">
    <property type="entry name" value="ALDH-like"/>
    <property type="match status" value="1"/>
</dbReference>
<dbReference type="InterPro" id="IPR016163">
    <property type="entry name" value="Ald_DH_C"/>
</dbReference>
<dbReference type="InterPro" id="IPR016161">
    <property type="entry name" value="Ald_DH/histidinol_DH"/>
</dbReference>
<keyword evidence="9" id="KW-1185">Reference proteome</keyword>
<evidence type="ECO:0000256" key="4">
    <source>
        <dbReference type="ARBA" id="ARBA00049194"/>
    </source>
</evidence>
<dbReference type="RefSeq" id="WP_121786899.1">
    <property type="nucleotide sequence ID" value="NZ_CP033073.1"/>
</dbReference>
<dbReference type="PANTHER" id="PTHR42804">
    <property type="entry name" value="ALDEHYDE DEHYDROGENASE"/>
    <property type="match status" value="1"/>
</dbReference>
<dbReference type="EMBL" id="CP033073">
    <property type="protein sequence ID" value="AYN39407.1"/>
    <property type="molecule type" value="Genomic_DNA"/>
</dbReference>
<dbReference type="OrthoDB" id="6882680at2"/>
<dbReference type="PANTHER" id="PTHR42804:SF1">
    <property type="entry name" value="ALDEHYDE DEHYDROGENASE-RELATED"/>
    <property type="match status" value="1"/>
</dbReference>
<evidence type="ECO:0000256" key="6">
    <source>
        <dbReference type="RuleBase" id="RU003345"/>
    </source>
</evidence>
<organism evidence="8 9">
    <name type="scientific">Streptomyces dangxiongensis</name>
    <dbReference type="NCBI Taxonomy" id="1442032"/>
    <lineage>
        <taxon>Bacteria</taxon>
        <taxon>Bacillati</taxon>
        <taxon>Actinomycetota</taxon>
        <taxon>Actinomycetes</taxon>
        <taxon>Kitasatosporales</taxon>
        <taxon>Streptomycetaceae</taxon>
        <taxon>Streptomyces</taxon>
    </lineage>
</organism>
<evidence type="ECO:0000256" key="1">
    <source>
        <dbReference type="ARBA" id="ARBA00009986"/>
    </source>
</evidence>
<accession>A0A3G2JIM2</accession>